<dbReference type="SUPFAM" id="SSF50249">
    <property type="entry name" value="Nucleic acid-binding proteins"/>
    <property type="match status" value="1"/>
</dbReference>
<evidence type="ECO:0000256" key="1">
    <source>
        <dbReference type="SAM" id="MobiDB-lite"/>
    </source>
</evidence>
<evidence type="ECO:0000313" key="3">
    <source>
        <dbReference type="EMBL" id="RUS68796.1"/>
    </source>
</evidence>
<dbReference type="PANTHER" id="PTHR11544">
    <property type="entry name" value="COLD SHOCK DOMAIN CONTAINING PROTEINS"/>
    <property type="match status" value="1"/>
</dbReference>
<dbReference type="InterPro" id="IPR002059">
    <property type="entry name" value="CSP_DNA-bd"/>
</dbReference>
<feature type="region of interest" description="Disordered" evidence="1">
    <location>
        <begin position="27"/>
        <end position="46"/>
    </location>
</feature>
<dbReference type="SMART" id="SM00357">
    <property type="entry name" value="CSP"/>
    <property type="match status" value="1"/>
</dbReference>
<dbReference type="OrthoDB" id="203339at2759"/>
<accession>A0A3S1GYN9</accession>
<evidence type="ECO:0000313" key="4">
    <source>
        <dbReference type="Proteomes" id="UP000271974"/>
    </source>
</evidence>
<dbReference type="InterPro" id="IPR011129">
    <property type="entry name" value="CSD"/>
</dbReference>
<dbReference type="Gene3D" id="2.40.50.140">
    <property type="entry name" value="Nucleic acid-binding proteins"/>
    <property type="match status" value="1"/>
</dbReference>
<dbReference type="InterPro" id="IPR012340">
    <property type="entry name" value="NA-bd_OB-fold"/>
</dbReference>
<dbReference type="InterPro" id="IPR050181">
    <property type="entry name" value="Cold_shock_domain"/>
</dbReference>
<dbReference type="STRING" id="188477.A0A3S1GYN9"/>
<comment type="caution">
    <text evidence="3">The sequence shown here is derived from an EMBL/GenBank/DDBJ whole genome shotgun (WGS) entry which is preliminary data.</text>
</comment>
<feature type="compositionally biased region" description="Polar residues" evidence="1">
    <location>
        <begin position="74"/>
        <end position="90"/>
    </location>
</feature>
<feature type="domain" description="CSD" evidence="2">
    <location>
        <begin position="139"/>
        <end position="208"/>
    </location>
</feature>
<feature type="compositionally biased region" description="Polar residues" evidence="1">
    <location>
        <begin position="105"/>
        <end position="128"/>
    </location>
</feature>
<organism evidence="3 4">
    <name type="scientific">Elysia chlorotica</name>
    <name type="common">Eastern emerald elysia</name>
    <name type="synonym">Sea slug</name>
    <dbReference type="NCBI Taxonomy" id="188477"/>
    <lineage>
        <taxon>Eukaryota</taxon>
        <taxon>Metazoa</taxon>
        <taxon>Spiralia</taxon>
        <taxon>Lophotrochozoa</taxon>
        <taxon>Mollusca</taxon>
        <taxon>Gastropoda</taxon>
        <taxon>Heterobranchia</taxon>
        <taxon>Euthyneura</taxon>
        <taxon>Panpulmonata</taxon>
        <taxon>Sacoglossa</taxon>
        <taxon>Placobranchoidea</taxon>
        <taxon>Plakobranchidae</taxon>
        <taxon>Elysia</taxon>
    </lineage>
</organism>
<dbReference type="Pfam" id="PF00313">
    <property type="entry name" value="CSD"/>
    <property type="match status" value="1"/>
</dbReference>
<gene>
    <name evidence="3" type="ORF">EGW08_023442</name>
</gene>
<reference evidence="3 4" key="1">
    <citation type="submission" date="2019-01" db="EMBL/GenBank/DDBJ databases">
        <title>A draft genome assembly of the solar-powered sea slug Elysia chlorotica.</title>
        <authorList>
            <person name="Cai H."/>
            <person name="Li Q."/>
            <person name="Fang X."/>
            <person name="Li J."/>
            <person name="Curtis N.E."/>
            <person name="Altenburger A."/>
            <person name="Shibata T."/>
            <person name="Feng M."/>
            <person name="Maeda T."/>
            <person name="Schwartz J.A."/>
            <person name="Shigenobu S."/>
            <person name="Lundholm N."/>
            <person name="Nishiyama T."/>
            <person name="Yang H."/>
            <person name="Hasebe M."/>
            <person name="Li S."/>
            <person name="Pierce S.K."/>
            <person name="Wang J."/>
        </authorList>
    </citation>
    <scope>NUCLEOTIDE SEQUENCE [LARGE SCALE GENOMIC DNA]</scope>
    <source>
        <strain evidence="3">EC2010</strain>
        <tissue evidence="3">Whole organism of an adult</tissue>
    </source>
</reference>
<dbReference type="PRINTS" id="PR00050">
    <property type="entry name" value="COLDSHOCK"/>
</dbReference>
<dbReference type="Proteomes" id="UP000271974">
    <property type="component" value="Unassembled WGS sequence"/>
</dbReference>
<feature type="compositionally biased region" description="Basic residues" evidence="1">
    <location>
        <begin position="91"/>
        <end position="103"/>
    </location>
</feature>
<name>A0A3S1GYN9_ELYCH</name>
<dbReference type="CDD" id="cd04458">
    <property type="entry name" value="CSP_CDS"/>
    <property type="match status" value="1"/>
</dbReference>
<dbReference type="PROSITE" id="PS51857">
    <property type="entry name" value="CSD_2"/>
    <property type="match status" value="1"/>
</dbReference>
<protein>
    <recommendedName>
        <fullName evidence="2">CSD domain-containing protein</fullName>
    </recommendedName>
</protein>
<sequence>MLVRRNAHLSFNEARMHAVSLEDDSCEAREAESDRSASVRRVDAVTNETEETAEHIRLLSEQVARITALITEQLEQPQSDNGPSLHAPQSQRHRHTGPRKRPARNMTQRVTSSGRAFSHSPTSASGRQQDVHDPIVAPRVSGTVEWFNVRRGYGFIKPDYEAGNVFVHRSAIVNHPRNRQRSVGDGERVEFYVVKDGSRRLMAANVTGPGGSQVIGSPYAVEWKPPNRHRYTHAPQSLSV</sequence>
<proteinExistence type="predicted"/>
<feature type="region of interest" description="Disordered" evidence="1">
    <location>
        <begin position="74"/>
        <end position="131"/>
    </location>
</feature>
<keyword evidence="4" id="KW-1185">Reference proteome</keyword>
<dbReference type="EMBL" id="RQTK01002009">
    <property type="protein sequence ID" value="RUS68796.1"/>
    <property type="molecule type" value="Genomic_DNA"/>
</dbReference>
<feature type="compositionally biased region" description="Basic and acidic residues" evidence="1">
    <location>
        <begin position="27"/>
        <end position="43"/>
    </location>
</feature>
<dbReference type="GO" id="GO:0003676">
    <property type="term" value="F:nucleic acid binding"/>
    <property type="evidence" value="ECO:0007669"/>
    <property type="project" value="InterPro"/>
</dbReference>
<evidence type="ECO:0000259" key="2">
    <source>
        <dbReference type="PROSITE" id="PS51857"/>
    </source>
</evidence>
<dbReference type="AlphaFoldDB" id="A0A3S1GYN9"/>